<organism evidence="2 3">
    <name type="scientific">Delftia acidovorans</name>
    <name type="common">Pseudomonas acidovorans</name>
    <name type="synonym">Comamonas acidovorans</name>
    <dbReference type="NCBI Taxonomy" id="80866"/>
    <lineage>
        <taxon>Bacteria</taxon>
        <taxon>Pseudomonadati</taxon>
        <taxon>Pseudomonadota</taxon>
        <taxon>Betaproteobacteria</taxon>
        <taxon>Burkholderiales</taxon>
        <taxon>Comamonadaceae</taxon>
        <taxon>Delftia</taxon>
    </lineage>
</organism>
<dbReference type="Proteomes" id="UP000594778">
    <property type="component" value="Chromosome"/>
</dbReference>
<name>A0A7T2S8C7_DELAC</name>
<protein>
    <submittedName>
        <fullName evidence="2">Uncharacterized protein</fullName>
    </submittedName>
</protein>
<evidence type="ECO:0000313" key="3">
    <source>
        <dbReference type="Proteomes" id="UP000594778"/>
    </source>
</evidence>
<evidence type="ECO:0000313" key="2">
    <source>
        <dbReference type="EMBL" id="QPS10786.1"/>
    </source>
</evidence>
<evidence type="ECO:0000256" key="1">
    <source>
        <dbReference type="SAM" id="MobiDB-lite"/>
    </source>
</evidence>
<dbReference type="AlphaFoldDB" id="A0A7T2S8C7"/>
<reference evidence="2 3" key="1">
    <citation type="submission" date="2020-12" db="EMBL/GenBank/DDBJ databases">
        <title>FDA dAtabase for Regulatory Grade micrObial Sequences (FDA-ARGOS): Supporting development and validation of Infectious Disease Dx tests.</title>
        <authorList>
            <person name="Sproer C."/>
            <person name="Gronow S."/>
            <person name="Severitt S."/>
            <person name="Schroder I."/>
            <person name="Tallon L."/>
            <person name="Sadzewicz L."/>
            <person name="Zhao X."/>
            <person name="Boylan J."/>
            <person name="Ott S."/>
            <person name="Bowen H."/>
            <person name="Vavikolanu K."/>
            <person name="Mehta A."/>
            <person name="Aluvathingal J."/>
            <person name="Nadendla S."/>
            <person name="Lowell S."/>
            <person name="Myers T."/>
            <person name="Yan Y."/>
            <person name="Sichtig H."/>
        </authorList>
    </citation>
    <scope>NUCLEOTIDE SEQUENCE [LARGE SCALE GENOMIC DNA]</scope>
    <source>
        <strain evidence="2 3">FDAARGOS_909</strain>
    </source>
</reference>
<proteinExistence type="predicted"/>
<dbReference type="RefSeq" id="WP_197957115.1">
    <property type="nucleotide sequence ID" value="NZ_CP065668.1"/>
</dbReference>
<sequence>MTGNETRTGRPPVHATAAKRKAAYRAAKARIDYTDSPEIVAKLHETAAELDCSVNELLRSMVRFAQTNRNWKQLGLFGARRNGELQ</sequence>
<dbReference type="EMBL" id="CP065668">
    <property type="protein sequence ID" value="QPS10786.1"/>
    <property type="molecule type" value="Genomic_DNA"/>
</dbReference>
<gene>
    <name evidence="2" type="ORF">I6G66_12665</name>
</gene>
<feature type="region of interest" description="Disordered" evidence="1">
    <location>
        <begin position="1"/>
        <end position="21"/>
    </location>
</feature>
<accession>A0A7T2S8C7</accession>